<proteinExistence type="inferred from homology"/>
<name>A0ABT8FYF9_9MICO</name>
<dbReference type="SUPFAM" id="SSF159468">
    <property type="entry name" value="AtpF-like"/>
    <property type="match status" value="1"/>
</dbReference>
<dbReference type="InterPro" id="IPR036906">
    <property type="entry name" value="ATPase_V1_fsu_sf"/>
</dbReference>
<dbReference type="Gene3D" id="3.40.50.10580">
    <property type="entry name" value="ATPase, V1 complex, subunit F"/>
    <property type="match status" value="1"/>
</dbReference>
<comment type="caution">
    <text evidence="4">The sequence shown here is derived from an EMBL/GenBank/DDBJ whole genome shotgun (WGS) entry which is preliminary data.</text>
</comment>
<dbReference type="InterPro" id="IPR008218">
    <property type="entry name" value="ATPase_V1-cplx_f_g_su"/>
</dbReference>
<keyword evidence="2" id="KW-0813">Transport</keyword>
<organism evidence="4 5">
    <name type="scientific">Demequina zhanjiangensis</name>
    <dbReference type="NCBI Taxonomy" id="3051659"/>
    <lineage>
        <taxon>Bacteria</taxon>
        <taxon>Bacillati</taxon>
        <taxon>Actinomycetota</taxon>
        <taxon>Actinomycetes</taxon>
        <taxon>Micrococcales</taxon>
        <taxon>Demequinaceae</taxon>
        <taxon>Demequina</taxon>
    </lineage>
</organism>
<dbReference type="EMBL" id="JAUHPV010000002">
    <property type="protein sequence ID" value="MDN4471936.1"/>
    <property type="molecule type" value="Genomic_DNA"/>
</dbReference>
<dbReference type="Proteomes" id="UP001172738">
    <property type="component" value="Unassembled WGS sequence"/>
</dbReference>
<reference evidence="4" key="1">
    <citation type="submission" date="2023-06" db="EMBL/GenBank/DDBJ databases">
        <title>SYSU T00b26.</title>
        <authorList>
            <person name="Gao L."/>
            <person name="Fang B.-Z."/>
            <person name="Li W.-J."/>
        </authorList>
    </citation>
    <scope>NUCLEOTIDE SEQUENCE</scope>
    <source>
        <strain evidence="4">SYSU T00b26</strain>
    </source>
</reference>
<keyword evidence="3" id="KW-0406">Ion transport</keyword>
<evidence type="ECO:0000256" key="3">
    <source>
        <dbReference type="ARBA" id="ARBA00023065"/>
    </source>
</evidence>
<evidence type="ECO:0000313" key="4">
    <source>
        <dbReference type="EMBL" id="MDN4471936.1"/>
    </source>
</evidence>
<evidence type="ECO:0000256" key="1">
    <source>
        <dbReference type="ARBA" id="ARBA00010148"/>
    </source>
</evidence>
<evidence type="ECO:0000313" key="5">
    <source>
        <dbReference type="Proteomes" id="UP001172738"/>
    </source>
</evidence>
<comment type="similarity">
    <text evidence="1">Belongs to the V-ATPase F subunit family.</text>
</comment>
<dbReference type="RefSeq" id="WP_301126116.1">
    <property type="nucleotide sequence ID" value="NZ_JAUHPV010000002.1"/>
</dbReference>
<protein>
    <submittedName>
        <fullName evidence="4">V-type ATP synthase subunit F</fullName>
    </submittedName>
</protein>
<evidence type="ECO:0000256" key="2">
    <source>
        <dbReference type="ARBA" id="ARBA00022448"/>
    </source>
</evidence>
<sequence>MTANLLSEGAVVALGERRLVGAFALAGVQVRAVEGAAEVRAAWESLDEGVALVILTPHAGQVLGDEIDAVDAPLTAVLPS</sequence>
<accession>A0ABT8FYF9</accession>
<keyword evidence="5" id="KW-1185">Reference proteome</keyword>
<dbReference type="Pfam" id="PF01990">
    <property type="entry name" value="ATP-synt_F"/>
    <property type="match status" value="1"/>
</dbReference>
<gene>
    <name evidence="4" type="ORF">QQX04_02880</name>
</gene>